<organism evidence="13 14">
    <name type="scientific">Saccharothrix texasensis</name>
    <dbReference type="NCBI Taxonomy" id="103734"/>
    <lineage>
        <taxon>Bacteria</taxon>
        <taxon>Bacillati</taxon>
        <taxon>Actinomycetota</taxon>
        <taxon>Actinomycetes</taxon>
        <taxon>Pseudonocardiales</taxon>
        <taxon>Pseudonocardiaceae</taxon>
        <taxon>Saccharothrix</taxon>
    </lineage>
</organism>
<dbReference type="PIRSF" id="PIRSF001084">
    <property type="entry name" value="B-galactosidase"/>
    <property type="match status" value="1"/>
</dbReference>
<dbReference type="Proteomes" id="UP000268727">
    <property type="component" value="Unassembled WGS sequence"/>
</dbReference>
<reference evidence="13 14" key="1">
    <citation type="submission" date="2018-11" db="EMBL/GenBank/DDBJ databases">
        <title>Sequencing the genomes of 1000 actinobacteria strains.</title>
        <authorList>
            <person name="Klenk H.-P."/>
        </authorList>
    </citation>
    <scope>NUCLEOTIDE SEQUENCE [LARGE SCALE GENOMIC DNA]</scope>
    <source>
        <strain evidence="13 14">DSM 44231</strain>
    </source>
</reference>
<feature type="domain" description="Beta-galactosidase C-terminal" evidence="12">
    <location>
        <begin position="607"/>
        <end position="662"/>
    </location>
</feature>
<dbReference type="InterPro" id="IPR013780">
    <property type="entry name" value="Glyco_hydro_b"/>
</dbReference>
<dbReference type="InterPro" id="IPR013529">
    <property type="entry name" value="Glyco_hydro_42_N"/>
</dbReference>
<comment type="catalytic activity">
    <reaction evidence="1 6">
        <text>Hydrolysis of terminal non-reducing beta-D-galactose residues in beta-D-galactosides.</text>
        <dbReference type="EC" id="3.2.1.23"/>
    </reaction>
</comment>
<dbReference type="PANTHER" id="PTHR36447">
    <property type="entry name" value="BETA-GALACTOSIDASE GANA"/>
    <property type="match status" value="1"/>
</dbReference>
<evidence type="ECO:0000313" key="14">
    <source>
        <dbReference type="Proteomes" id="UP000268727"/>
    </source>
</evidence>
<accession>A0A3N1HHA8</accession>
<dbReference type="InterPro" id="IPR013739">
    <property type="entry name" value="Beta_galactosidase_C"/>
</dbReference>
<dbReference type="Gene3D" id="3.20.20.80">
    <property type="entry name" value="Glycosidases"/>
    <property type="match status" value="1"/>
</dbReference>
<dbReference type="Pfam" id="PF02449">
    <property type="entry name" value="Glyco_hydro_42"/>
    <property type="match status" value="1"/>
</dbReference>
<dbReference type="Gene3D" id="2.60.40.1180">
    <property type="entry name" value="Golgi alpha-mannosidase II"/>
    <property type="match status" value="1"/>
</dbReference>
<dbReference type="EC" id="3.2.1.23" evidence="3 6"/>
<dbReference type="InterPro" id="IPR029062">
    <property type="entry name" value="Class_I_gatase-like"/>
</dbReference>
<feature type="binding site" evidence="9">
    <location>
        <position position="116"/>
    </location>
    <ligand>
        <name>Zn(2+)</name>
        <dbReference type="ChEBI" id="CHEBI:29105"/>
    </ligand>
</feature>
<feature type="domain" description="Beta-galactosidase trimerisation" evidence="11">
    <location>
        <begin position="398"/>
        <end position="600"/>
    </location>
</feature>
<evidence type="ECO:0000256" key="8">
    <source>
        <dbReference type="PIRSR" id="PIRSR001084-2"/>
    </source>
</evidence>
<feature type="binding site" evidence="8">
    <location>
        <position position="317"/>
    </location>
    <ligand>
        <name>substrate</name>
    </ligand>
</feature>
<evidence type="ECO:0000256" key="2">
    <source>
        <dbReference type="ARBA" id="ARBA00005940"/>
    </source>
</evidence>
<evidence type="ECO:0000256" key="9">
    <source>
        <dbReference type="PIRSR" id="PIRSR001084-3"/>
    </source>
</evidence>
<evidence type="ECO:0000256" key="6">
    <source>
        <dbReference type="PIRNR" id="PIRNR001084"/>
    </source>
</evidence>
<gene>
    <name evidence="13" type="ORF">EDD40_7385</name>
</gene>
<dbReference type="GO" id="GO:0009341">
    <property type="term" value="C:beta-galactosidase complex"/>
    <property type="evidence" value="ECO:0007669"/>
    <property type="project" value="InterPro"/>
</dbReference>
<keyword evidence="4 6" id="KW-0378">Hydrolase</keyword>
<evidence type="ECO:0000313" key="13">
    <source>
        <dbReference type="EMBL" id="ROP41903.1"/>
    </source>
</evidence>
<feature type="active site" description="Proton donor" evidence="7">
    <location>
        <position position="151"/>
    </location>
</feature>
<feature type="domain" description="Glycoside hydrolase family 42 N-terminal" evidence="10">
    <location>
        <begin position="15"/>
        <end position="384"/>
    </location>
</feature>
<evidence type="ECO:0000256" key="7">
    <source>
        <dbReference type="PIRSR" id="PIRSR001084-1"/>
    </source>
</evidence>
<protein>
    <recommendedName>
        <fullName evidence="3 6">Beta-galactosidase</fullName>
        <shortName evidence="6">Beta-gal</shortName>
        <ecNumber evidence="3 6">3.2.1.23</ecNumber>
    </recommendedName>
</protein>
<dbReference type="InterPro" id="IPR013738">
    <property type="entry name" value="Beta_galactosidase_Trimer"/>
</dbReference>
<comment type="caution">
    <text evidence="13">The sequence shown here is derived from an EMBL/GenBank/DDBJ whole genome shotgun (WGS) entry which is preliminary data.</text>
</comment>
<keyword evidence="9" id="KW-0479">Metal-binding</keyword>
<dbReference type="RefSeq" id="WP_123746929.1">
    <property type="nucleotide sequence ID" value="NZ_RJKM01000001.1"/>
</dbReference>
<dbReference type="GO" id="GO:0004565">
    <property type="term" value="F:beta-galactosidase activity"/>
    <property type="evidence" value="ECO:0007669"/>
    <property type="project" value="UniProtKB-EC"/>
</dbReference>
<dbReference type="SUPFAM" id="SSF51445">
    <property type="entry name" value="(Trans)glycosidases"/>
    <property type="match status" value="1"/>
</dbReference>
<keyword evidence="9" id="KW-0862">Zinc</keyword>
<evidence type="ECO:0000259" key="12">
    <source>
        <dbReference type="Pfam" id="PF08533"/>
    </source>
</evidence>
<dbReference type="GO" id="GO:0006012">
    <property type="term" value="P:galactose metabolic process"/>
    <property type="evidence" value="ECO:0007669"/>
    <property type="project" value="InterPro"/>
</dbReference>
<evidence type="ECO:0000259" key="10">
    <source>
        <dbReference type="Pfam" id="PF02449"/>
    </source>
</evidence>
<dbReference type="Pfam" id="PF08532">
    <property type="entry name" value="Glyco_hydro_42M"/>
    <property type="match status" value="1"/>
</dbReference>
<dbReference type="AlphaFoldDB" id="A0A3N1HHA8"/>
<evidence type="ECO:0000256" key="3">
    <source>
        <dbReference type="ARBA" id="ARBA00012756"/>
    </source>
</evidence>
<name>A0A3N1HHA8_9PSEU</name>
<dbReference type="EMBL" id="RJKM01000001">
    <property type="protein sequence ID" value="ROP41903.1"/>
    <property type="molecule type" value="Genomic_DNA"/>
</dbReference>
<keyword evidence="14" id="KW-1185">Reference proteome</keyword>
<evidence type="ECO:0000256" key="5">
    <source>
        <dbReference type="ARBA" id="ARBA00023295"/>
    </source>
</evidence>
<dbReference type="OrthoDB" id="9800974at2"/>
<evidence type="ECO:0000256" key="1">
    <source>
        <dbReference type="ARBA" id="ARBA00001412"/>
    </source>
</evidence>
<feature type="binding site" evidence="8">
    <location>
        <position position="150"/>
    </location>
    <ligand>
        <name>substrate</name>
    </ligand>
</feature>
<proteinExistence type="inferred from homology"/>
<evidence type="ECO:0000259" key="11">
    <source>
        <dbReference type="Pfam" id="PF08532"/>
    </source>
</evidence>
<dbReference type="Gene3D" id="3.40.50.880">
    <property type="match status" value="1"/>
</dbReference>
<feature type="binding site" evidence="8">
    <location>
        <position position="112"/>
    </location>
    <ligand>
        <name>substrate</name>
    </ligand>
</feature>
<comment type="similarity">
    <text evidence="2 6">Belongs to the glycosyl hydrolase 42 family.</text>
</comment>
<feature type="binding site" evidence="9">
    <location>
        <position position="161"/>
    </location>
    <ligand>
        <name>Zn(2+)</name>
        <dbReference type="ChEBI" id="CHEBI:29105"/>
    </ligand>
</feature>
<keyword evidence="5 6" id="KW-0326">Glycosidase</keyword>
<sequence length="664" mass="73178">MTTHWPTPGLGFGGDYNPEQWSPEVWDEDVRLMTEAGVNVVTLGVFSWGALEVADGVFEWTWLDRIIDLLHRNGISVDLATPTAAPPLWLHAAHPGILPVNADMTRHWPGARLGWCPSSATFRRYALRMTKALAKRYAAHPAVVLWHVSNELGGGNGRCHCDESLAAFRGWLRDRYGSLDNLNRAWGTAFWGHHLADWDQVPAPRGGEAHNPALVLDYDRFSSDALLDHFLAERDVIREFAPTTPITTNFMVGTQQDIVDYPRWARHVDIVANDHYTIPNDPLSAQDIAFSADRMRGMAPGRGPWLLMEHSASGTAWNRVNRAKAPRELIRDSLGHIARGADGALFFQWRTSLRGAEQFLQGMVPHAGFDSKIGREVRELGAVLGRLAEVRGSTVEPARAALLFDDEAAWAFSRGLKPHNELRYGDEPRAWHRALWTRNVLVDVVPPWADLGGYDLVVVPTLFLVDDESAERVAEVTRRGGVVVVTWMSGIVDHENAVRPGGYPGAFRELLGVSSEEFFPLQPGERGRLDSGAAFHSWSELMDVHDAEVIARYAGGPLAGGPALTRRAVGSGAAYYVSCALQPASMDEFVGHVLDDAGIEPSGRGAGLDVVRREKNGVTWVFALNHGEGERRVAVKGVELVTGEVVDHELVVPGREVRVVRESR</sequence>
<dbReference type="InterPro" id="IPR003476">
    <property type="entry name" value="Glyco_hydro_42"/>
</dbReference>
<dbReference type="SUPFAM" id="SSF52317">
    <property type="entry name" value="Class I glutamine amidotransferase-like"/>
    <property type="match status" value="1"/>
</dbReference>
<dbReference type="CDD" id="cd03143">
    <property type="entry name" value="A4_beta-galactosidase_middle_domain"/>
    <property type="match status" value="1"/>
</dbReference>
<feature type="binding site" evidence="9">
    <location>
        <position position="159"/>
    </location>
    <ligand>
        <name>Zn(2+)</name>
        <dbReference type="ChEBI" id="CHEBI:29105"/>
    </ligand>
</feature>
<dbReference type="PANTHER" id="PTHR36447:SF1">
    <property type="entry name" value="BETA-GALACTOSIDASE GANA"/>
    <property type="match status" value="1"/>
</dbReference>
<dbReference type="Pfam" id="PF08533">
    <property type="entry name" value="Glyco_hydro_42C"/>
    <property type="match status" value="1"/>
</dbReference>
<dbReference type="GO" id="GO:0046872">
    <property type="term" value="F:metal ion binding"/>
    <property type="evidence" value="ECO:0007669"/>
    <property type="project" value="UniProtKB-KW"/>
</dbReference>
<feature type="active site" description="Nucleophile" evidence="7">
    <location>
        <position position="309"/>
    </location>
</feature>
<dbReference type="InterPro" id="IPR017853">
    <property type="entry name" value="GH"/>
</dbReference>
<evidence type="ECO:0000256" key="4">
    <source>
        <dbReference type="ARBA" id="ARBA00022801"/>
    </source>
</evidence>